<dbReference type="AlphaFoldDB" id="A0A6A6GQ48"/>
<feature type="region of interest" description="Disordered" evidence="1">
    <location>
        <begin position="60"/>
        <end position="134"/>
    </location>
</feature>
<dbReference type="PANTHER" id="PTHR36578">
    <property type="entry name" value="CHROMOSOME 15, WHOLE GENOME SHOTGUN SEQUENCE"/>
    <property type="match status" value="1"/>
</dbReference>
<sequence>MHFTLLALPAFAMLVNAVTTEEPSTTTAAPTSDDPVTLEDRASAVDAILSAMKFQYSRDHPATSAAKPTAVATTKKPANAKGGKKTSSSKKGKKQPKKTPKASKASSTGKSESSITVTTEVGPTTTVSMTPTVSKASKIRRQNVNNACAQQPILYTYTPSVPAAAAATDVIAPIGAFLRDTNLINSAASVSTIDGFTTIFSGLLGVAQKPLYYMFYTDMSSYNATACGEICKNTNGCRSFNMYFERSPSLAPASSCPNPNAYTAVRCAFYSTFIKATDVVNSGQWRQDFGVVITGANGYRRVF</sequence>
<feature type="compositionally biased region" description="Basic residues" evidence="1">
    <location>
        <begin position="82"/>
        <end position="101"/>
    </location>
</feature>
<name>A0A6A6GQ48_9PEZI</name>
<evidence type="ECO:0000313" key="3">
    <source>
        <dbReference type="EMBL" id="KAF2227831.1"/>
    </source>
</evidence>
<dbReference type="Proteomes" id="UP000799538">
    <property type="component" value="Unassembled WGS sequence"/>
</dbReference>
<feature type="compositionally biased region" description="Low complexity" evidence="1">
    <location>
        <begin position="102"/>
        <end position="134"/>
    </location>
</feature>
<feature type="compositionally biased region" description="Low complexity" evidence="1">
    <location>
        <begin position="62"/>
        <end position="81"/>
    </location>
</feature>
<gene>
    <name evidence="3" type="ORF">BDZ85DRAFT_8275</name>
</gene>
<keyword evidence="2" id="KW-0732">Signal</keyword>
<feature type="signal peptide" evidence="2">
    <location>
        <begin position="1"/>
        <end position="17"/>
    </location>
</feature>
<feature type="chain" id="PRO_5025539820" description="Apple domain-containing protein" evidence="2">
    <location>
        <begin position="18"/>
        <end position="303"/>
    </location>
</feature>
<accession>A0A6A6GQ48</accession>
<evidence type="ECO:0000256" key="1">
    <source>
        <dbReference type="SAM" id="MobiDB-lite"/>
    </source>
</evidence>
<evidence type="ECO:0008006" key="5">
    <source>
        <dbReference type="Google" id="ProtNLM"/>
    </source>
</evidence>
<protein>
    <recommendedName>
        <fullName evidence="5">Apple domain-containing protein</fullName>
    </recommendedName>
</protein>
<reference evidence="4" key="1">
    <citation type="journal article" date="2020" name="Stud. Mycol.">
        <title>101 Dothideomycetes genomes: A test case for predicting lifestyles and emergence of pathogens.</title>
        <authorList>
            <person name="Haridas S."/>
            <person name="Albert R."/>
            <person name="Binder M."/>
            <person name="Bloem J."/>
            <person name="LaButti K."/>
            <person name="Salamov A."/>
            <person name="Andreopoulos B."/>
            <person name="Baker S."/>
            <person name="Barry K."/>
            <person name="Bills G."/>
            <person name="Bluhm B."/>
            <person name="Cannon C."/>
            <person name="Castanera R."/>
            <person name="Culley D."/>
            <person name="Daum C."/>
            <person name="Ezra D."/>
            <person name="Gonzalez J."/>
            <person name="Henrissat B."/>
            <person name="Kuo A."/>
            <person name="Liang C."/>
            <person name="Lipzen A."/>
            <person name="Lutzoni F."/>
            <person name="Magnuson J."/>
            <person name="Mondo S."/>
            <person name="Nolan M."/>
            <person name="Ohm R."/>
            <person name="Pangilinan J."/>
            <person name="Park H.-J."/>
            <person name="Ramirez L."/>
            <person name="Alfaro M."/>
            <person name="Sun H."/>
            <person name="Tritt A."/>
            <person name="Yoshinaga Y."/>
            <person name="Zwiers L.-H."/>
            <person name="Turgeon B."/>
            <person name="Goodwin S."/>
            <person name="Spatafora J."/>
            <person name="Crous P."/>
            <person name="Grigoriev I."/>
        </authorList>
    </citation>
    <scope>NUCLEOTIDE SEQUENCE [LARGE SCALE GENOMIC DNA]</scope>
    <source>
        <strain evidence="4">CECT 20119</strain>
    </source>
</reference>
<dbReference type="EMBL" id="ML992501">
    <property type="protein sequence ID" value="KAF2227831.1"/>
    <property type="molecule type" value="Genomic_DNA"/>
</dbReference>
<proteinExistence type="predicted"/>
<evidence type="ECO:0000256" key="2">
    <source>
        <dbReference type="SAM" id="SignalP"/>
    </source>
</evidence>
<evidence type="ECO:0000313" key="4">
    <source>
        <dbReference type="Proteomes" id="UP000799538"/>
    </source>
</evidence>
<dbReference type="PANTHER" id="PTHR36578:SF1">
    <property type="entry name" value="APPLE DOMAIN-CONTAINING PROTEIN"/>
    <property type="match status" value="1"/>
</dbReference>
<organism evidence="3 4">
    <name type="scientific">Elsinoe ampelina</name>
    <dbReference type="NCBI Taxonomy" id="302913"/>
    <lineage>
        <taxon>Eukaryota</taxon>
        <taxon>Fungi</taxon>
        <taxon>Dikarya</taxon>
        <taxon>Ascomycota</taxon>
        <taxon>Pezizomycotina</taxon>
        <taxon>Dothideomycetes</taxon>
        <taxon>Dothideomycetidae</taxon>
        <taxon>Myriangiales</taxon>
        <taxon>Elsinoaceae</taxon>
        <taxon>Elsinoe</taxon>
    </lineage>
</organism>
<keyword evidence="4" id="KW-1185">Reference proteome</keyword>
<dbReference type="OrthoDB" id="271448at2759"/>